<dbReference type="InterPro" id="IPR036388">
    <property type="entry name" value="WH-like_DNA-bd_sf"/>
</dbReference>
<dbReference type="EMBL" id="JAMZEJ010000007">
    <property type="protein sequence ID" value="MCQ8241584.1"/>
    <property type="molecule type" value="Genomic_DNA"/>
</dbReference>
<dbReference type="Proteomes" id="UP001524547">
    <property type="component" value="Unassembled WGS sequence"/>
</dbReference>
<dbReference type="InterPro" id="IPR014036">
    <property type="entry name" value="DeoR-like_C"/>
</dbReference>
<dbReference type="PRINTS" id="PR00037">
    <property type="entry name" value="HTHLACR"/>
</dbReference>
<dbReference type="Pfam" id="PF08220">
    <property type="entry name" value="HTH_DeoR"/>
    <property type="match status" value="1"/>
</dbReference>
<dbReference type="InterPro" id="IPR018356">
    <property type="entry name" value="Tscrpt_reg_HTH_DeoR_CS"/>
</dbReference>
<evidence type="ECO:0000256" key="3">
    <source>
        <dbReference type="ARBA" id="ARBA00023163"/>
    </source>
</evidence>
<evidence type="ECO:0000259" key="4">
    <source>
        <dbReference type="PROSITE" id="PS51000"/>
    </source>
</evidence>
<keyword evidence="1" id="KW-0805">Transcription regulation</keyword>
<feature type="domain" description="HTH deoR-type" evidence="4">
    <location>
        <begin position="11"/>
        <end position="66"/>
    </location>
</feature>
<dbReference type="SUPFAM" id="SSF100950">
    <property type="entry name" value="NagB/RpiA/CoA transferase-like"/>
    <property type="match status" value="1"/>
</dbReference>
<dbReference type="InterPro" id="IPR036390">
    <property type="entry name" value="WH_DNA-bd_sf"/>
</dbReference>
<dbReference type="RefSeq" id="WP_422920332.1">
    <property type="nucleotide sequence ID" value="NZ_JAMZEJ010000007.1"/>
</dbReference>
<dbReference type="Pfam" id="PF00455">
    <property type="entry name" value="DeoRC"/>
    <property type="match status" value="1"/>
</dbReference>
<keyword evidence="2 5" id="KW-0238">DNA-binding</keyword>
<accession>A0ABT1VZ22</accession>
<evidence type="ECO:0000256" key="1">
    <source>
        <dbReference type="ARBA" id="ARBA00023015"/>
    </source>
</evidence>
<dbReference type="InterPro" id="IPR037171">
    <property type="entry name" value="NagB/RpiA_transferase-like"/>
</dbReference>
<proteinExistence type="predicted"/>
<gene>
    <name evidence="5" type="ORF">NFI88_12125</name>
</gene>
<dbReference type="GO" id="GO:0003677">
    <property type="term" value="F:DNA binding"/>
    <property type="evidence" value="ECO:0007669"/>
    <property type="project" value="UniProtKB-KW"/>
</dbReference>
<keyword evidence="3" id="KW-0804">Transcription</keyword>
<dbReference type="PROSITE" id="PS00894">
    <property type="entry name" value="HTH_DEOR_1"/>
    <property type="match status" value="1"/>
</dbReference>
<sequence length="264" mass="29042">MADDGQRTRDVDGRRQRILDFLQRETSAQVIELAERFGVSRMTVHRDLDALSEQGFIRKVHGGARARSLKLVETDFAQRCTVALAEKRAIVRTAAALVQPGQIVAIDDSSTCRMLADELAEIDGLTIITNALGILDRLHAVQHLTVIGLGGTYKPHYNGFFGMVTERAMRGLRANIVFISAQTIGEDAVFHPDELIAKNQRSFMAISDRRVLMANSQKFGATALHRVCDVAAFDAVVTDAGIDENELDRLRDAKLDVLVADPST</sequence>
<evidence type="ECO:0000256" key="2">
    <source>
        <dbReference type="ARBA" id="ARBA00023125"/>
    </source>
</evidence>
<dbReference type="InterPro" id="IPR001034">
    <property type="entry name" value="DeoR_HTH"/>
</dbReference>
<dbReference type="InterPro" id="IPR050313">
    <property type="entry name" value="Carb_Metab_HTH_regulators"/>
</dbReference>
<dbReference type="PANTHER" id="PTHR30363">
    <property type="entry name" value="HTH-TYPE TRANSCRIPTIONAL REGULATOR SRLR-RELATED"/>
    <property type="match status" value="1"/>
</dbReference>
<dbReference type="Gene3D" id="1.10.10.10">
    <property type="entry name" value="Winged helix-like DNA-binding domain superfamily/Winged helix DNA-binding domain"/>
    <property type="match status" value="1"/>
</dbReference>
<evidence type="ECO:0000313" key="6">
    <source>
        <dbReference type="Proteomes" id="UP001524547"/>
    </source>
</evidence>
<comment type="caution">
    <text evidence="5">The sequence shown here is derived from an EMBL/GenBank/DDBJ whole genome shotgun (WGS) entry which is preliminary data.</text>
</comment>
<dbReference type="SMART" id="SM00420">
    <property type="entry name" value="HTH_DEOR"/>
    <property type="match status" value="1"/>
</dbReference>
<protein>
    <submittedName>
        <fullName evidence="5">DeoR/GlpR family DNA-binding transcription regulator</fullName>
    </submittedName>
</protein>
<organism evidence="5 6">
    <name type="scientific">Rhizosaccharibacter radicis</name>
    <dbReference type="NCBI Taxonomy" id="2782605"/>
    <lineage>
        <taxon>Bacteria</taxon>
        <taxon>Pseudomonadati</taxon>
        <taxon>Pseudomonadota</taxon>
        <taxon>Alphaproteobacteria</taxon>
        <taxon>Acetobacterales</taxon>
        <taxon>Acetobacteraceae</taxon>
        <taxon>Rhizosaccharibacter</taxon>
    </lineage>
</organism>
<dbReference type="SUPFAM" id="SSF46785">
    <property type="entry name" value="Winged helix' DNA-binding domain"/>
    <property type="match status" value="1"/>
</dbReference>
<reference evidence="5 6" key="1">
    <citation type="submission" date="2022-06" db="EMBL/GenBank/DDBJ databases">
        <title>Rhizosaccharibacter gen. nov. sp. nov. KSS12, endophytic bacteria isolated from sugarcane.</title>
        <authorList>
            <person name="Pitiwittayakul N."/>
        </authorList>
    </citation>
    <scope>NUCLEOTIDE SEQUENCE [LARGE SCALE GENOMIC DNA]</scope>
    <source>
        <strain evidence="5 6">KSS12</strain>
    </source>
</reference>
<dbReference type="PROSITE" id="PS51000">
    <property type="entry name" value="HTH_DEOR_2"/>
    <property type="match status" value="1"/>
</dbReference>
<keyword evidence="6" id="KW-1185">Reference proteome</keyword>
<evidence type="ECO:0000313" key="5">
    <source>
        <dbReference type="EMBL" id="MCQ8241584.1"/>
    </source>
</evidence>
<name>A0ABT1VZ22_9PROT</name>
<dbReference type="SMART" id="SM01134">
    <property type="entry name" value="DeoRC"/>
    <property type="match status" value="1"/>
</dbReference>
<dbReference type="PANTHER" id="PTHR30363:SF44">
    <property type="entry name" value="AGA OPERON TRANSCRIPTIONAL REPRESSOR-RELATED"/>
    <property type="match status" value="1"/>
</dbReference>